<dbReference type="AlphaFoldDB" id="M0E708"/>
<organism evidence="2 3">
    <name type="scientific">Halorubrum californiense DSM 19288</name>
    <dbReference type="NCBI Taxonomy" id="1227465"/>
    <lineage>
        <taxon>Archaea</taxon>
        <taxon>Methanobacteriati</taxon>
        <taxon>Methanobacteriota</taxon>
        <taxon>Stenosarchaea group</taxon>
        <taxon>Halobacteria</taxon>
        <taxon>Halobacteriales</taxon>
        <taxon>Haloferacaceae</taxon>
        <taxon>Halorubrum</taxon>
    </lineage>
</organism>
<sequence>MMLNRIFKQLFYYSFDERVTTNSNLLFNRCFDCRRCIVTQSFDVGLYYFRNIMFLLLLIIADEFSEVSSFLTVGEQLLACLFDFFNLACMLIRCIVALDKCCVPIDDIQFVSEVMPEHPGENTIQKL</sequence>
<dbReference type="EMBL" id="AOJK01000057">
    <property type="protein sequence ID" value="ELZ42149.1"/>
    <property type="molecule type" value="Genomic_DNA"/>
</dbReference>
<keyword evidence="1" id="KW-0472">Membrane</keyword>
<reference evidence="2 3" key="1">
    <citation type="journal article" date="2014" name="PLoS Genet.">
        <title>Phylogenetically driven sequencing of extremely halophilic archaea reveals strategies for static and dynamic osmo-response.</title>
        <authorList>
            <person name="Becker E.A."/>
            <person name="Seitzer P.M."/>
            <person name="Tritt A."/>
            <person name="Larsen D."/>
            <person name="Krusor M."/>
            <person name="Yao A.I."/>
            <person name="Wu D."/>
            <person name="Madern D."/>
            <person name="Eisen J.A."/>
            <person name="Darling A.E."/>
            <person name="Facciotti M.T."/>
        </authorList>
    </citation>
    <scope>NUCLEOTIDE SEQUENCE [LARGE SCALE GENOMIC DNA]</scope>
    <source>
        <strain evidence="2 3">DSM 19288</strain>
    </source>
</reference>
<evidence type="ECO:0000256" key="1">
    <source>
        <dbReference type="SAM" id="Phobius"/>
    </source>
</evidence>
<comment type="caution">
    <text evidence="2">The sequence shown here is derived from an EMBL/GenBank/DDBJ whole genome shotgun (WGS) entry which is preliminary data.</text>
</comment>
<evidence type="ECO:0000313" key="2">
    <source>
        <dbReference type="EMBL" id="ELZ42149.1"/>
    </source>
</evidence>
<feature type="transmembrane region" description="Helical" evidence="1">
    <location>
        <begin position="44"/>
        <end position="61"/>
    </location>
</feature>
<accession>M0E708</accession>
<evidence type="ECO:0000313" key="3">
    <source>
        <dbReference type="Proteomes" id="UP000011586"/>
    </source>
</evidence>
<protein>
    <submittedName>
        <fullName evidence="2">Uncharacterized protein</fullName>
    </submittedName>
</protein>
<keyword evidence="3" id="KW-1185">Reference proteome</keyword>
<gene>
    <name evidence="2" type="ORF">C463_11252</name>
</gene>
<name>M0E708_9EURY</name>
<keyword evidence="1" id="KW-0812">Transmembrane</keyword>
<feature type="transmembrane region" description="Helical" evidence="1">
    <location>
        <begin position="76"/>
        <end position="96"/>
    </location>
</feature>
<proteinExistence type="predicted"/>
<keyword evidence="1" id="KW-1133">Transmembrane helix</keyword>
<dbReference type="Proteomes" id="UP000011586">
    <property type="component" value="Unassembled WGS sequence"/>
</dbReference>